<keyword evidence="2" id="KW-1185">Reference proteome</keyword>
<sequence length="149" mass="16000">METRPLPSWLPVANRIVKALQRIGLPLGTIHVLTVPGRVSGRPRATPVSPLVVAGHRYVVAGLSQSDWARNARAAGHGELARGRRRQAVALREVTDPALRRSIVRAFPTEVPHGVDFFVRTGVVEGPAPEQFAAAADRVAVFEVSPVPA</sequence>
<dbReference type="InterPro" id="IPR012349">
    <property type="entry name" value="Split_barrel_FMN-bd"/>
</dbReference>
<dbReference type="Pfam" id="PF04075">
    <property type="entry name" value="F420H2_quin_red"/>
    <property type="match status" value="1"/>
</dbReference>
<dbReference type="Proteomes" id="UP001597145">
    <property type="component" value="Unassembled WGS sequence"/>
</dbReference>
<proteinExistence type="predicted"/>
<evidence type="ECO:0000313" key="1">
    <source>
        <dbReference type="EMBL" id="MFD1534594.1"/>
    </source>
</evidence>
<dbReference type="EMBL" id="JBHUCP010000038">
    <property type="protein sequence ID" value="MFD1534594.1"/>
    <property type="molecule type" value="Genomic_DNA"/>
</dbReference>
<name>A0ABW4FVS8_9PSEU</name>
<gene>
    <name evidence="1" type="ORF">ACFSCY_34770</name>
</gene>
<reference evidence="2" key="1">
    <citation type="journal article" date="2019" name="Int. J. Syst. Evol. Microbiol.">
        <title>The Global Catalogue of Microorganisms (GCM) 10K type strain sequencing project: providing services to taxonomists for standard genome sequencing and annotation.</title>
        <authorList>
            <consortium name="The Broad Institute Genomics Platform"/>
            <consortium name="The Broad Institute Genome Sequencing Center for Infectious Disease"/>
            <person name="Wu L."/>
            <person name="Ma J."/>
        </authorList>
    </citation>
    <scope>NUCLEOTIDE SEQUENCE [LARGE SCALE GENOMIC DNA]</scope>
    <source>
        <strain evidence="2">JCM 12165</strain>
    </source>
</reference>
<organism evidence="1 2">
    <name type="scientific">Pseudonocardia aurantiaca</name>
    <dbReference type="NCBI Taxonomy" id="75290"/>
    <lineage>
        <taxon>Bacteria</taxon>
        <taxon>Bacillati</taxon>
        <taxon>Actinomycetota</taxon>
        <taxon>Actinomycetes</taxon>
        <taxon>Pseudonocardiales</taxon>
        <taxon>Pseudonocardiaceae</taxon>
        <taxon>Pseudonocardia</taxon>
    </lineage>
</organism>
<protein>
    <submittedName>
        <fullName evidence="1">Nitroreductase/quinone reductase family protein</fullName>
    </submittedName>
</protein>
<evidence type="ECO:0000313" key="2">
    <source>
        <dbReference type="Proteomes" id="UP001597145"/>
    </source>
</evidence>
<accession>A0ABW4FVS8</accession>
<dbReference type="Gene3D" id="2.30.110.10">
    <property type="entry name" value="Electron Transport, Fmn-binding Protein, Chain A"/>
    <property type="match status" value="1"/>
</dbReference>
<comment type="caution">
    <text evidence="1">The sequence shown here is derived from an EMBL/GenBank/DDBJ whole genome shotgun (WGS) entry which is preliminary data.</text>
</comment>
<dbReference type="RefSeq" id="WP_343981224.1">
    <property type="nucleotide sequence ID" value="NZ_BAAAJG010000013.1"/>
</dbReference>
<dbReference type="InterPro" id="IPR004378">
    <property type="entry name" value="F420H2_quin_Rdtase"/>
</dbReference>